<reference evidence="1 2" key="1">
    <citation type="submission" date="2016-10" db="EMBL/GenBank/DDBJ databases">
        <authorList>
            <person name="de Groot N.N."/>
        </authorList>
    </citation>
    <scope>NUCLEOTIDE SEQUENCE [LARGE SCALE GENOMIC DNA]</scope>
    <source>
        <strain evidence="1 2">DSM 527</strain>
    </source>
</reference>
<organism evidence="1 2">
    <name type="scientific">Chitinophaga filiformis</name>
    <name type="common">Myxococcus filiformis</name>
    <name type="synonym">Flexibacter filiformis</name>
    <dbReference type="NCBI Taxonomy" id="104663"/>
    <lineage>
        <taxon>Bacteria</taxon>
        <taxon>Pseudomonadati</taxon>
        <taxon>Bacteroidota</taxon>
        <taxon>Chitinophagia</taxon>
        <taxon>Chitinophagales</taxon>
        <taxon>Chitinophagaceae</taxon>
        <taxon>Chitinophaga</taxon>
    </lineage>
</organism>
<proteinExistence type="predicted"/>
<protein>
    <submittedName>
        <fullName evidence="1">Uncharacterized protein</fullName>
    </submittedName>
</protein>
<name>A0A1G7GFP8_CHIFI</name>
<dbReference type="STRING" id="104663.SAMN04488121_1011"/>
<dbReference type="EMBL" id="FNBN01000001">
    <property type="protein sequence ID" value="SDE86968.1"/>
    <property type="molecule type" value="Genomic_DNA"/>
</dbReference>
<sequence>MRLLSVILHHNSSRDLTAIKAAAMRLLSVIMHHN</sequence>
<dbReference type="AlphaFoldDB" id="A0A1G7GFP8"/>
<accession>A0A1G7GFP8</accession>
<gene>
    <name evidence="1" type="ORF">SAMN04488121_1011</name>
</gene>
<feature type="non-terminal residue" evidence="1">
    <location>
        <position position="34"/>
    </location>
</feature>
<dbReference type="Proteomes" id="UP000199045">
    <property type="component" value="Unassembled WGS sequence"/>
</dbReference>
<evidence type="ECO:0000313" key="1">
    <source>
        <dbReference type="EMBL" id="SDE86968.1"/>
    </source>
</evidence>
<evidence type="ECO:0000313" key="2">
    <source>
        <dbReference type="Proteomes" id="UP000199045"/>
    </source>
</evidence>